<name>A0AAD8GIP5_ACIOX</name>
<gene>
    <name evidence="3" type="ORF">AOXY_G2468</name>
</gene>
<proteinExistence type="predicted"/>
<dbReference type="Pfam" id="PF10545">
    <property type="entry name" value="MADF_DNA_bdg"/>
    <property type="match status" value="1"/>
</dbReference>
<dbReference type="InterPro" id="IPR006578">
    <property type="entry name" value="MADF-dom"/>
</dbReference>
<organism evidence="3 4">
    <name type="scientific">Acipenser oxyrinchus oxyrinchus</name>
    <dbReference type="NCBI Taxonomy" id="40147"/>
    <lineage>
        <taxon>Eukaryota</taxon>
        <taxon>Metazoa</taxon>
        <taxon>Chordata</taxon>
        <taxon>Craniata</taxon>
        <taxon>Vertebrata</taxon>
        <taxon>Euteleostomi</taxon>
        <taxon>Actinopterygii</taxon>
        <taxon>Chondrostei</taxon>
        <taxon>Acipenseriformes</taxon>
        <taxon>Acipenseridae</taxon>
        <taxon>Acipenser</taxon>
    </lineage>
</organism>
<evidence type="ECO:0000256" key="1">
    <source>
        <dbReference type="SAM" id="SignalP"/>
    </source>
</evidence>
<evidence type="ECO:0000259" key="2">
    <source>
        <dbReference type="Pfam" id="PF10545"/>
    </source>
</evidence>
<dbReference type="Proteomes" id="UP001230051">
    <property type="component" value="Unassembled WGS sequence"/>
</dbReference>
<reference evidence="3" key="1">
    <citation type="submission" date="2022-02" db="EMBL/GenBank/DDBJ databases">
        <title>Atlantic sturgeon de novo genome assembly.</title>
        <authorList>
            <person name="Stock M."/>
            <person name="Klopp C."/>
            <person name="Guiguen Y."/>
            <person name="Cabau C."/>
            <person name="Parinello H."/>
            <person name="Santidrian Yebra-Pimentel E."/>
            <person name="Kuhl H."/>
            <person name="Dirks R.P."/>
            <person name="Guessner J."/>
            <person name="Wuertz S."/>
            <person name="Du K."/>
            <person name="Schartl M."/>
        </authorList>
    </citation>
    <scope>NUCLEOTIDE SEQUENCE</scope>
    <source>
        <strain evidence="3">STURGEONOMICS-FGT-2020</strain>
        <tissue evidence="3">Whole blood</tissue>
    </source>
</reference>
<dbReference type="EMBL" id="JAGXEW010000002">
    <property type="protein sequence ID" value="KAK1174875.1"/>
    <property type="molecule type" value="Genomic_DNA"/>
</dbReference>
<accession>A0AAD8GIP5</accession>
<evidence type="ECO:0000313" key="3">
    <source>
        <dbReference type="EMBL" id="KAK1174875.1"/>
    </source>
</evidence>
<dbReference type="AlphaFoldDB" id="A0AAD8GIP5"/>
<feature type="chain" id="PRO_5042288079" description="MADF domain-containing protein" evidence="1">
    <location>
        <begin position="17"/>
        <end position="160"/>
    </location>
</feature>
<comment type="caution">
    <text evidence="3">The sequence shown here is derived from an EMBL/GenBank/DDBJ whole genome shotgun (WGS) entry which is preliminary data.</text>
</comment>
<feature type="signal peptide" evidence="1">
    <location>
        <begin position="1"/>
        <end position="16"/>
    </location>
</feature>
<keyword evidence="1" id="KW-0732">Signal</keyword>
<keyword evidence="4" id="KW-1185">Reference proteome</keyword>
<sequence>MRTLILVIGLVGLCSCLPVSEDHHIEERSASHEVWSFKIEKRMVEMWQEHPCLFDISDISYHDRSLKEQRWRDIALELQDFRFRPYPPPFNPSIPSYPSIPFNPSNPSQGNDLISLLTLLRLLPFLTPAPPRPAPPLPLLQLQLQFQLQLQEEVNAIGTV</sequence>
<dbReference type="PROSITE" id="PS51257">
    <property type="entry name" value="PROKAR_LIPOPROTEIN"/>
    <property type="match status" value="1"/>
</dbReference>
<protein>
    <recommendedName>
        <fullName evidence="2">MADF domain-containing protein</fullName>
    </recommendedName>
</protein>
<feature type="domain" description="MADF" evidence="2">
    <location>
        <begin position="44"/>
        <end position="79"/>
    </location>
</feature>
<evidence type="ECO:0000313" key="4">
    <source>
        <dbReference type="Proteomes" id="UP001230051"/>
    </source>
</evidence>